<dbReference type="Pfam" id="PF01764">
    <property type="entry name" value="Lipase_3"/>
    <property type="match status" value="1"/>
</dbReference>
<name>W2RTF7_CYPE1</name>
<dbReference type="EMBL" id="KB822721">
    <property type="protein sequence ID" value="ETN39737.1"/>
    <property type="molecule type" value="Genomic_DNA"/>
</dbReference>
<dbReference type="InParanoid" id="W2RTF7"/>
<dbReference type="HOGENOM" id="CLU_025630_1_0_1"/>
<dbReference type="RefSeq" id="XP_008718522.1">
    <property type="nucleotide sequence ID" value="XM_008720300.1"/>
</dbReference>
<dbReference type="SUPFAM" id="SSF53474">
    <property type="entry name" value="alpha/beta-Hydrolases"/>
    <property type="match status" value="1"/>
</dbReference>
<feature type="compositionally biased region" description="Pro residues" evidence="1">
    <location>
        <begin position="19"/>
        <end position="33"/>
    </location>
</feature>
<dbReference type="PANTHER" id="PTHR46023:SF6">
    <property type="entry name" value="LIPASE CLASS 3 FAMILY PROTEIN"/>
    <property type="match status" value="1"/>
</dbReference>
<keyword evidence="4" id="KW-1185">Reference proteome</keyword>
<dbReference type="AlphaFoldDB" id="W2RTF7"/>
<feature type="region of interest" description="Disordered" evidence="1">
    <location>
        <begin position="1"/>
        <end position="35"/>
    </location>
</feature>
<dbReference type="InterPro" id="IPR002921">
    <property type="entry name" value="Fungal_lipase-type"/>
</dbReference>
<proteinExistence type="predicted"/>
<gene>
    <name evidence="3" type="ORF">HMPREF1541_05963</name>
</gene>
<evidence type="ECO:0000313" key="4">
    <source>
        <dbReference type="Proteomes" id="UP000030752"/>
    </source>
</evidence>
<dbReference type="InterPro" id="IPR029058">
    <property type="entry name" value="AB_hydrolase_fold"/>
</dbReference>
<dbReference type="GeneID" id="19973302"/>
<dbReference type="Gene3D" id="3.40.50.1820">
    <property type="entry name" value="alpha/beta hydrolase"/>
    <property type="match status" value="1"/>
</dbReference>
<dbReference type="VEuPathDB" id="FungiDB:HMPREF1541_05963"/>
<evidence type="ECO:0000313" key="3">
    <source>
        <dbReference type="EMBL" id="ETN39737.1"/>
    </source>
</evidence>
<dbReference type="OrthoDB" id="438440at2759"/>
<evidence type="ECO:0000259" key="2">
    <source>
        <dbReference type="Pfam" id="PF01764"/>
    </source>
</evidence>
<protein>
    <recommendedName>
        <fullName evidence="2">Fungal lipase-type domain-containing protein</fullName>
    </recommendedName>
</protein>
<organism evidence="3 4">
    <name type="scientific">Cyphellophora europaea (strain CBS 101466)</name>
    <name type="common">Phialophora europaea</name>
    <dbReference type="NCBI Taxonomy" id="1220924"/>
    <lineage>
        <taxon>Eukaryota</taxon>
        <taxon>Fungi</taxon>
        <taxon>Dikarya</taxon>
        <taxon>Ascomycota</taxon>
        <taxon>Pezizomycotina</taxon>
        <taxon>Eurotiomycetes</taxon>
        <taxon>Chaetothyriomycetidae</taxon>
        <taxon>Chaetothyriales</taxon>
        <taxon>Cyphellophoraceae</taxon>
        <taxon>Cyphellophora</taxon>
    </lineage>
</organism>
<sequence>MWFESRQKKKNRLHKEQCQPPPVQTVSPPPPYAARPVAVSSQSIRPAPSHVQLPQYISPPLPYRQPQNAVTSLTLPANTPYPIVNQTVDSYNRTLGLYDACADKFCSVIARIDEDDFVGGYRDLAIDQPSLPQLDLEGPPATSDRRLVQFEKPPAKNARDKTVEVFSKLDYYLNSQLPLSLPPLQLYMPTYPLLCLAAEYSADAYLSPRSSGEKRHYVSADGRTGAKAMVVKSVPCDDKKTIVFAIRGTSALSLRDWGVNLKNAPSSPQGFLDDEGNLCHTGFLKVARAMVRPIAARLRQILEENPDRTSCSLLITGHSAGGAVASLLYAHMLSTSIHSELNTLTDCFKRVHCVTFGAPPISLLPLQKPTTADGRLRKCLFHSFMNEGDPVVRAEPAYIRSLIDLLAAPNPITTGPTSCHKTNTALTSLGVLGASMSRLDLSLKPTKSRPNLRQRQDLRQKLWWDVPPATLSNAGRLVALRVAKNDGRPESESIGAFVVRDEELRKVVFGDPIMHQMSVYRRRIEALAFRAVTGKLCS</sequence>
<dbReference type="PANTHER" id="PTHR46023">
    <property type="entry name" value="LIPASE CLASS 3 PROTEIN-LIKE"/>
    <property type="match status" value="1"/>
</dbReference>
<feature type="domain" description="Fungal lipase-type" evidence="2">
    <location>
        <begin position="243"/>
        <end position="396"/>
    </location>
</feature>
<reference evidence="3 4" key="1">
    <citation type="submission" date="2013-03" db="EMBL/GenBank/DDBJ databases">
        <title>The Genome Sequence of Phialophora europaea CBS 101466.</title>
        <authorList>
            <consortium name="The Broad Institute Genomics Platform"/>
            <person name="Cuomo C."/>
            <person name="de Hoog S."/>
            <person name="Gorbushina A."/>
            <person name="Walker B."/>
            <person name="Young S.K."/>
            <person name="Zeng Q."/>
            <person name="Gargeya S."/>
            <person name="Fitzgerald M."/>
            <person name="Haas B."/>
            <person name="Abouelleil A."/>
            <person name="Allen A.W."/>
            <person name="Alvarado L."/>
            <person name="Arachchi H.M."/>
            <person name="Berlin A.M."/>
            <person name="Chapman S.B."/>
            <person name="Gainer-Dewar J."/>
            <person name="Goldberg J."/>
            <person name="Griggs A."/>
            <person name="Gujja S."/>
            <person name="Hansen M."/>
            <person name="Howarth C."/>
            <person name="Imamovic A."/>
            <person name="Ireland A."/>
            <person name="Larimer J."/>
            <person name="McCowan C."/>
            <person name="Murphy C."/>
            <person name="Pearson M."/>
            <person name="Poon T.W."/>
            <person name="Priest M."/>
            <person name="Roberts A."/>
            <person name="Saif S."/>
            <person name="Shea T."/>
            <person name="Sisk P."/>
            <person name="Sykes S."/>
            <person name="Wortman J."/>
            <person name="Nusbaum C."/>
            <person name="Birren B."/>
        </authorList>
    </citation>
    <scope>NUCLEOTIDE SEQUENCE [LARGE SCALE GENOMIC DNA]</scope>
    <source>
        <strain evidence="3 4">CBS 101466</strain>
    </source>
</reference>
<evidence type="ECO:0000256" key="1">
    <source>
        <dbReference type="SAM" id="MobiDB-lite"/>
    </source>
</evidence>
<accession>W2RTF7</accession>
<dbReference type="Proteomes" id="UP000030752">
    <property type="component" value="Unassembled WGS sequence"/>
</dbReference>
<dbReference type="GO" id="GO:0006629">
    <property type="term" value="P:lipid metabolic process"/>
    <property type="evidence" value="ECO:0007669"/>
    <property type="project" value="InterPro"/>
</dbReference>
<dbReference type="CDD" id="cd00519">
    <property type="entry name" value="Lipase_3"/>
    <property type="match status" value="1"/>
</dbReference>
<dbReference type="eggNOG" id="ENOG502SG6V">
    <property type="taxonomic scope" value="Eukaryota"/>
</dbReference>